<evidence type="ECO:0008006" key="3">
    <source>
        <dbReference type="Google" id="ProtNLM"/>
    </source>
</evidence>
<accession>A0A0D7AVQ4</accession>
<protein>
    <recommendedName>
        <fullName evidence="3">F-box domain-containing protein</fullName>
    </recommendedName>
</protein>
<evidence type="ECO:0000313" key="1">
    <source>
        <dbReference type="EMBL" id="KIY61934.1"/>
    </source>
</evidence>
<dbReference type="Proteomes" id="UP000054007">
    <property type="component" value="Unassembled WGS sequence"/>
</dbReference>
<dbReference type="SUPFAM" id="SSF52047">
    <property type="entry name" value="RNI-like"/>
    <property type="match status" value="1"/>
</dbReference>
<dbReference type="OrthoDB" id="3365698at2759"/>
<reference evidence="1 2" key="1">
    <citation type="journal article" date="2015" name="Fungal Genet. Biol.">
        <title>Evolution of novel wood decay mechanisms in Agaricales revealed by the genome sequences of Fistulina hepatica and Cylindrobasidium torrendii.</title>
        <authorList>
            <person name="Floudas D."/>
            <person name="Held B.W."/>
            <person name="Riley R."/>
            <person name="Nagy L.G."/>
            <person name="Koehler G."/>
            <person name="Ransdell A.S."/>
            <person name="Younus H."/>
            <person name="Chow J."/>
            <person name="Chiniquy J."/>
            <person name="Lipzen A."/>
            <person name="Tritt A."/>
            <person name="Sun H."/>
            <person name="Haridas S."/>
            <person name="LaButti K."/>
            <person name="Ohm R.A."/>
            <person name="Kues U."/>
            <person name="Blanchette R.A."/>
            <person name="Grigoriev I.V."/>
            <person name="Minto R.E."/>
            <person name="Hibbett D.S."/>
        </authorList>
    </citation>
    <scope>NUCLEOTIDE SEQUENCE [LARGE SCALE GENOMIC DNA]</scope>
    <source>
        <strain evidence="1 2">FP15055 ss-10</strain>
    </source>
</reference>
<sequence length="493" mass="56327">MTRTILSYDTQNAIARIIRLHSSTDASSPEIVNLARDLVDAGKLCLEHKSPLGKILLWKKELGPPEAAHRTEDDISVLVAELPPVCAPMRWVPDDILAEIFLWCAPWTRPGGPEMNRNSLTTTSSFDTTQAPWVLTCVCRRWRHLAHSLSRLWRVLYLPLHLYQNRTGRRLNNFLRTLLSRTKGAPIQLFLESSGRSPAVYSILLPAARRLQYLHLSGRDSNFMTMLKSTLPNLEHLYLDYEWKQYHPAMDIDAPSLVSVSFRLRLSSDNIQFPWSQLLAATFKDANFDPVVAQMVNLEELRIFNTNCLRDEEIRPFGDGRRRDILPQLKFLLISDVATDGEWEERRSVAEYVFQRFQLPALEVVTIESSSSVEDLCDIPTPPAFYAISVREPVERVYLRNENKIASFCFHPSQDAPDSSFLDLTCDDPSLLGRLQSVLETAPDHESFENMMTDEILEEASVDMFSTIDQDRYDDLVPTSSSGEWSISQSLRH</sequence>
<organism evidence="1 2">
    <name type="scientific">Cylindrobasidium torrendii FP15055 ss-10</name>
    <dbReference type="NCBI Taxonomy" id="1314674"/>
    <lineage>
        <taxon>Eukaryota</taxon>
        <taxon>Fungi</taxon>
        <taxon>Dikarya</taxon>
        <taxon>Basidiomycota</taxon>
        <taxon>Agaricomycotina</taxon>
        <taxon>Agaricomycetes</taxon>
        <taxon>Agaricomycetidae</taxon>
        <taxon>Agaricales</taxon>
        <taxon>Marasmiineae</taxon>
        <taxon>Physalacriaceae</taxon>
        <taxon>Cylindrobasidium</taxon>
    </lineage>
</organism>
<evidence type="ECO:0000313" key="2">
    <source>
        <dbReference type="Proteomes" id="UP000054007"/>
    </source>
</evidence>
<dbReference type="AlphaFoldDB" id="A0A0D7AVQ4"/>
<proteinExistence type="predicted"/>
<gene>
    <name evidence="1" type="ORF">CYLTODRAFT_447473</name>
</gene>
<dbReference type="STRING" id="1314674.A0A0D7AVQ4"/>
<keyword evidence="2" id="KW-1185">Reference proteome</keyword>
<name>A0A0D7AVQ4_9AGAR</name>
<dbReference type="EMBL" id="KN880848">
    <property type="protein sequence ID" value="KIY61934.1"/>
    <property type="molecule type" value="Genomic_DNA"/>
</dbReference>